<feature type="chain" id="PRO_5021413674" evidence="4">
    <location>
        <begin position="20"/>
        <end position="126"/>
    </location>
</feature>
<comment type="caution">
    <text evidence="5">The sequence shown here is derived from an EMBL/GenBank/DDBJ whole genome shotgun (WGS) entry which is preliminary data.</text>
</comment>
<feature type="signal peptide" evidence="4">
    <location>
        <begin position="1"/>
        <end position="19"/>
    </location>
</feature>
<evidence type="ECO:0000313" key="6">
    <source>
        <dbReference type="Proteomes" id="UP000317332"/>
    </source>
</evidence>
<dbReference type="InterPro" id="IPR002110">
    <property type="entry name" value="Ankyrin_rpt"/>
</dbReference>
<dbReference type="PROSITE" id="PS50088">
    <property type="entry name" value="ANK_REPEAT"/>
    <property type="match status" value="1"/>
</dbReference>
<dbReference type="OrthoDB" id="1374157at2"/>
<dbReference type="EMBL" id="VHIQ01000001">
    <property type="protein sequence ID" value="TPV35689.1"/>
    <property type="molecule type" value="Genomic_DNA"/>
</dbReference>
<evidence type="ECO:0000256" key="1">
    <source>
        <dbReference type="ARBA" id="ARBA00022737"/>
    </source>
</evidence>
<dbReference type="InterPro" id="IPR036770">
    <property type="entry name" value="Ankyrin_rpt-contain_sf"/>
</dbReference>
<evidence type="ECO:0000256" key="3">
    <source>
        <dbReference type="PROSITE-ProRule" id="PRU00023"/>
    </source>
</evidence>
<keyword evidence="6" id="KW-1185">Reference proteome</keyword>
<dbReference type="SMART" id="SM00248">
    <property type="entry name" value="ANK"/>
    <property type="match status" value="2"/>
</dbReference>
<dbReference type="PANTHER" id="PTHR24171">
    <property type="entry name" value="ANKYRIN REPEAT DOMAIN-CONTAINING PROTEIN 39-RELATED"/>
    <property type="match status" value="1"/>
</dbReference>
<name>A0A506PQ32_9FLAO</name>
<dbReference type="Gene3D" id="1.25.40.20">
    <property type="entry name" value="Ankyrin repeat-containing domain"/>
    <property type="match status" value="1"/>
</dbReference>
<dbReference type="Pfam" id="PF12796">
    <property type="entry name" value="Ank_2"/>
    <property type="match status" value="1"/>
</dbReference>
<dbReference type="RefSeq" id="WP_140988698.1">
    <property type="nucleotide sequence ID" value="NZ_VHIQ01000001.1"/>
</dbReference>
<protein>
    <submittedName>
        <fullName evidence="5">Ankyrin repeat domain-containing protein</fullName>
    </submittedName>
</protein>
<evidence type="ECO:0000313" key="5">
    <source>
        <dbReference type="EMBL" id="TPV35689.1"/>
    </source>
</evidence>
<accession>A0A506PQ32</accession>
<dbReference type="PROSITE" id="PS50297">
    <property type="entry name" value="ANK_REP_REGION"/>
    <property type="match status" value="1"/>
</dbReference>
<evidence type="ECO:0000256" key="4">
    <source>
        <dbReference type="SAM" id="SignalP"/>
    </source>
</evidence>
<sequence length="126" mass="13937">MKKTVIILSLALSTYFGQAMSNFNASIENVTIEKMVVVNPFCAAIVQGDLEMVEKLIELGEDINQKSNGKTPLQYAARYNRVEIAKLLLDNGAKLNTKCDKGFTALKYAEISKATDVAQLLKSYKK</sequence>
<dbReference type="Proteomes" id="UP000317332">
    <property type="component" value="Unassembled WGS sequence"/>
</dbReference>
<keyword evidence="2 3" id="KW-0040">ANK repeat</keyword>
<organism evidence="5 6">
    <name type="scientific">Paucihalobacter ruber</name>
    <dbReference type="NCBI Taxonomy" id="2567861"/>
    <lineage>
        <taxon>Bacteria</taxon>
        <taxon>Pseudomonadati</taxon>
        <taxon>Bacteroidota</taxon>
        <taxon>Flavobacteriia</taxon>
        <taxon>Flavobacteriales</taxon>
        <taxon>Flavobacteriaceae</taxon>
        <taxon>Paucihalobacter</taxon>
    </lineage>
</organism>
<feature type="repeat" description="ANK" evidence="3">
    <location>
        <begin position="68"/>
        <end position="100"/>
    </location>
</feature>
<dbReference type="AlphaFoldDB" id="A0A506PQ32"/>
<dbReference type="SUPFAM" id="SSF48403">
    <property type="entry name" value="Ankyrin repeat"/>
    <property type="match status" value="1"/>
</dbReference>
<proteinExistence type="predicted"/>
<keyword evidence="4" id="KW-0732">Signal</keyword>
<keyword evidence="1" id="KW-0677">Repeat</keyword>
<reference evidence="5 6" key="1">
    <citation type="submission" date="2019-06" db="EMBL/GenBank/DDBJ databases">
        <title>Flavobacteriaceae Paucihalobacterium erythroidium CWB-1, complete genome.</title>
        <authorList>
            <person name="Wu S."/>
        </authorList>
    </citation>
    <scope>NUCLEOTIDE SEQUENCE [LARGE SCALE GENOMIC DNA]</scope>
    <source>
        <strain evidence="5 6">CWB-1</strain>
    </source>
</reference>
<evidence type="ECO:0000256" key="2">
    <source>
        <dbReference type="ARBA" id="ARBA00023043"/>
    </source>
</evidence>
<gene>
    <name evidence="5" type="ORF">FJ651_01895</name>
</gene>